<evidence type="ECO:0000256" key="4">
    <source>
        <dbReference type="ARBA" id="ARBA00022475"/>
    </source>
</evidence>
<comment type="pathway">
    <text evidence="12">Cofactor biosynthesis; ubiquinone biosynthesis.</text>
</comment>
<comment type="subcellular location">
    <subcellularLocation>
        <location evidence="12">Cell inner membrane</location>
        <topology evidence="12">Multi-pass membrane protein</topology>
    </subcellularLocation>
    <subcellularLocation>
        <location evidence="2">Membrane</location>
        <topology evidence="2">Multi-pass membrane protein</topology>
    </subcellularLocation>
</comment>
<dbReference type="EC" id="2.5.1.39" evidence="12 13"/>
<keyword evidence="15" id="KW-1185">Reference proteome</keyword>
<feature type="transmembrane region" description="Helical" evidence="12">
    <location>
        <begin position="147"/>
        <end position="164"/>
    </location>
</feature>
<dbReference type="Pfam" id="PF01040">
    <property type="entry name" value="UbiA"/>
    <property type="match status" value="1"/>
</dbReference>
<keyword evidence="11 12" id="KW-0472">Membrane</keyword>
<dbReference type="NCBIfam" id="TIGR01474">
    <property type="entry name" value="ubiA_proteo"/>
    <property type="match status" value="1"/>
</dbReference>
<keyword evidence="5 12" id="KW-0997">Cell inner membrane</keyword>
<dbReference type="EMBL" id="NEGB01000004">
    <property type="protein sequence ID" value="OTG65423.1"/>
    <property type="molecule type" value="Genomic_DNA"/>
</dbReference>
<evidence type="ECO:0000256" key="9">
    <source>
        <dbReference type="ARBA" id="ARBA00022842"/>
    </source>
</evidence>
<dbReference type="UniPathway" id="UPA00232"/>
<sequence length="294" mass="33313">MATAHQITWRERLEAYYYLCRFDKPIGTELVFWPTMWALWIAAEGIPNLTILIAMVLGTIFMRAAGCAINDFADRKVDGQVERTKNRPLATGVISAKEAVWVFIALIAASACTLLFLPIATFYCALGGLLLAFIYPFMKRYTHLPQVVLGMAFSWGIPMSFTAMGKPLDWACWLLYFGNLAWTVAYDTQYAITDREYDLKIGVKSTAILFGKYDIEIISILQATSVFLIGCALYLENLLVPYGLIALLMVVADFIYQWTKTRDRDPQHCFWAFRHNRWVGLIIFIGIAVSFSSS</sequence>
<dbReference type="RefSeq" id="WP_086203485.1">
    <property type="nucleotide sequence ID" value="NZ_NEGB01000004.1"/>
</dbReference>
<keyword evidence="4 12" id="KW-1003">Cell membrane</keyword>
<evidence type="ECO:0000256" key="13">
    <source>
        <dbReference type="NCBIfam" id="TIGR01474"/>
    </source>
</evidence>
<reference evidence="14 15" key="1">
    <citation type="submission" date="2017-04" db="EMBL/GenBank/DDBJ databases">
        <title>High diversity of culturable Acinetobacter species in natural soil and water ecosystems.</title>
        <authorList>
            <person name="Nemec A."/>
            <person name="Radolfova-Krizova L."/>
        </authorList>
    </citation>
    <scope>NUCLEOTIDE SEQUENCE [LARGE SCALE GENOMIC DNA]</scope>
    <source>
        <strain evidence="14 15">ANC 4999</strain>
    </source>
</reference>
<keyword evidence="6 12" id="KW-0808">Transferase</keyword>
<dbReference type="InterPro" id="IPR039653">
    <property type="entry name" value="Prenyltransferase"/>
</dbReference>
<protein>
    <recommendedName>
        <fullName evidence="12 13">4-hydroxybenzoate octaprenyltransferase</fullName>
        <ecNumber evidence="12 13">2.5.1.39</ecNumber>
    </recommendedName>
    <alternativeName>
        <fullName evidence="12">4-HB polyprenyltransferase</fullName>
    </alternativeName>
</protein>
<dbReference type="PANTHER" id="PTHR11048">
    <property type="entry name" value="PRENYLTRANSFERASES"/>
    <property type="match status" value="1"/>
</dbReference>
<feature type="transmembrane region" description="Helical" evidence="12">
    <location>
        <begin position="49"/>
        <end position="69"/>
    </location>
</feature>
<feature type="transmembrane region" description="Helical" evidence="12">
    <location>
        <begin position="170"/>
        <end position="192"/>
    </location>
</feature>
<dbReference type="HAMAP" id="MF_01635">
    <property type="entry name" value="UbiA"/>
    <property type="match status" value="1"/>
</dbReference>
<dbReference type="InterPro" id="IPR000537">
    <property type="entry name" value="UbiA_prenyltransferase"/>
</dbReference>
<keyword evidence="10 12" id="KW-1133">Transmembrane helix</keyword>
<keyword evidence="7 12" id="KW-0831">Ubiquinone biosynthesis</keyword>
<dbReference type="OrthoDB" id="9782418at2"/>
<dbReference type="Proteomes" id="UP000242765">
    <property type="component" value="Unassembled WGS sequence"/>
</dbReference>
<dbReference type="FunFam" id="1.10.357.140:FF:000002">
    <property type="entry name" value="4-hydroxybenzoate octaprenyltransferase"/>
    <property type="match status" value="1"/>
</dbReference>
<dbReference type="InterPro" id="IPR044878">
    <property type="entry name" value="UbiA_sf"/>
</dbReference>
<accession>A0A1Y3CJV6</accession>
<dbReference type="GO" id="GO:0008412">
    <property type="term" value="F:4-hydroxybenzoate polyprenyltransferase activity"/>
    <property type="evidence" value="ECO:0007669"/>
    <property type="project" value="UniProtKB-UniRule"/>
</dbReference>
<evidence type="ECO:0000313" key="14">
    <source>
        <dbReference type="EMBL" id="OTG65423.1"/>
    </source>
</evidence>
<comment type="function">
    <text evidence="12">Catalyzes the prenylation of para-hydroxybenzoate (PHB) with an all-trans polyprenyl group. Mediates the second step in the final reaction sequence of ubiquinone-8 (UQ-8) biosynthesis, which is the condensation of the polyisoprenoid side chain with PHB, generating the first membrane-bound Q intermediate 3-octaprenyl-4-hydroxybenzoate.</text>
</comment>
<dbReference type="GO" id="GO:0005886">
    <property type="term" value="C:plasma membrane"/>
    <property type="evidence" value="ECO:0007669"/>
    <property type="project" value="UniProtKB-SubCell"/>
</dbReference>
<evidence type="ECO:0000256" key="11">
    <source>
        <dbReference type="ARBA" id="ARBA00023136"/>
    </source>
</evidence>
<evidence type="ECO:0000256" key="5">
    <source>
        <dbReference type="ARBA" id="ARBA00022519"/>
    </source>
</evidence>
<keyword evidence="9 12" id="KW-0460">Magnesium</keyword>
<dbReference type="PANTHER" id="PTHR11048:SF28">
    <property type="entry name" value="4-HYDROXYBENZOATE POLYPRENYLTRANSFERASE, MITOCHONDRIAL"/>
    <property type="match status" value="1"/>
</dbReference>
<evidence type="ECO:0000256" key="10">
    <source>
        <dbReference type="ARBA" id="ARBA00022989"/>
    </source>
</evidence>
<comment type="similarity">
    <text evidence="3 12">Belongs to the UbiA prenyltransferase family.</text>
</comment>
<evidence type="ECO:0000313" key="15">
    <source>
        <dbReference type="Proteomes" id="UP000242765"/>
    </source>
</evidence>
<dbReference type="GO" id="GO:0006744">
    <property type="term" value="P:ubiquinone biosynthetic process"/>
    <property type="evidence" value="ECO:0007669"/>
    <property type="project" value="UniProtKB-UniRule"/>
</dbReference>
<proteinExistence type="inferred from homology"/>
<evidence type="ECO:0000256" key="12">
    <source>
        <dbReference type="HAMAP-Rule" id="MF_01635"/>
    </source>
</evidence>
<comment type="catalytic activity">
    <reaction evidence="12">
        <text>all-trans-octaprenyl diphosphate + 4-hydroxybenzoate = 4-hydroxy-3-(all-trans-octaprenyl)benzoate + diphosphate</text>
        <dbReference type="Rhea" id="RHEA:27782"/>
        <dbReference type="ChEBI" id="CHEBI:1617"/>
        <dbReference type="ChEBI" id="CHEBI:17879"/>
        <dbReference type="ChEBI" id="CHEBI:33019"/>
        <dbReference type="ChEBI" id="CHEBI:57711"/>
        <dbReference type="EC" id="2.5.1.39"/>
    </reaction>
</comment>
<gene>
    <name evidence="12" type="primary">ubiA</name>
    <name evidence="14" type="ORF">B9T28_08110</name>
</gene>
<evidence type="ECO:0000256" key="3">
    <source>
        <dbReference type="ARBA" id="ARBA00005985"/>
    </source>
</evidence>
<feature type="transmembrane region" description="Helical" evidence="12">
    <location>
        <begin position="241"/>
        <end position="258"/>
    </location>
</feature>
<comment type="cofactor">
    <cofactor evidence="1 12">
        <name>Mg(2+)</name>
        <dbReference type="ChEBI" id="CHEBI:18420"/>
    </cofactor>
</comment>
<evidence type="ECO:0000256" key="6">
    <source>
        <dbReference type="ARBA" id="ARBA00022679"/>
    </source>
</evidence>
<evidence type="ECO:0000256" key="7">
    <source>
        <dbReference type="ARBA" id="ARBA00022688"/>
    </source>
</evidence>
<dbReference type="AlphaFoldDB" id="A0A1Y3CJV6"/>
<dbReference type="FunFam" id="1.20.120.1780:FF:000001">
    <property type="entry name" value="4-hydroxybenzoate octaprenyltransferase"/>
    <property type="match status" value="1"/>
</dbReference>
<keyword evidence="8 12" id="KW-0812">Transmembrane</keyword>
<dbReference type="CDD" id="cd13959">
    <property type="entry name" value="PT_UbiA_COQ2"/>
    <property type="match status" value="1"/>
</dbReference>
<organism evidence="14 15">
    <name type="scientific">Acinetobacter silvestris</name>
    <dbReference type="NCBI Taxonomy" id="1977882"/>
    <lineage>
        <taxon>Bacteria</taxon>
        <taxon>Pseudomonadati</taxon>
        <taxon>Pseudomonadota</taxon>
        <taxon>Gammaproteobacteria</taxon>
        <taxon>Moraxellales</taxon>
        <taxon>Moraxellaceae</taxon>
        <taxon>Acinetobacter</taxon>
    </lineage>
</organism>
<feature type="transmembrane region" description="Helical" evidence="12">
    <location>
        <begin position="278"/>
        <end position="293"/>
    </location>
</feature>
<evidence type="ECO:0000256" key="1">
    <source>
        <dbReference type="ARBA" id="ARBA00001946"/>
    </source>
</evidence>
<feature type="transmembrane region" description="Helical" evidence="12">
    <location>
        <begin position="213"/>
        <end position="235"/>
    </location>
</feature>
<dbReference type="Gene3D" id="1.20.120.1780">
    <property type="entry name" value="UbiA prenyltransferase"/>
    <property type="match status" value="1"/>
</dbReference>
<dbReference type="STRING" id="1977882.B9T28_08110"/>
<evidence type="ECO:0000256" key="8">
    <source>
        <dbReference type="ARBA" id="ARBA00022692"/>
    </source>
</evidence>
<dbReference type="Gene3D" id="1.10.357.140">
    <property type="entry name" value="UbiA prenyltransferase"/>
    <property type="match status" value="1"/>
</dbReference>
<comment type="caution">
    <text evidence="14">The sequence shown here is derived from an EMBL/GenBank/DDBJ whole genome shotgun (WGS) entry which is preliminary data.</text>
</comment>
<evidence type="ECO:0000256" key="2">
    <source>
        <dbReference type="ARBA" id="ARBA00004141"/>
    </source>
</evidence>
<dbReference type="InterPro" id="IPR006370">
    <property type="entry name" value="HB_polyprenyltransferase-like"/>
</dbReference>
<name>A0A1Y3CJV6_9GAMM</name>